<keyword evidence="1 3" id="KW-0378">Hydrolase</keyword>
<dbReference type="Pfam" id="PF20434">
    <property type="entry name" value="BD-FAE"/>
    <property type="match status" value="1"/>
</dbReference>
<gene>
    <name evidence="3" type="ORF">LC087_15840</name>
</gene>
<evidence type="ECO:0000256" key="1">
    <source>
        <dbReference type="ARBA" id="ARBA00022801"/>
    </source>
</evidence>
<dbReference type="SUPFAM" id="SSF53474">
    <property type="entry name" value="alpha/beta-Hydrolases"/>
    <property type="match status" value="1"/>
</dbReference>
<reference evidence="3 4" key="1">
    <citation type="submission" date="2023-06" db="EMBL/GenBank/DDBJ databases">
        <title>Five Gram-positive bacteria isolated from mangrove sediments in Shenzhen, Guangdong, China.</title>
        <authorList>
            <person name="Yu S."/>
            <person name="Zheng W."/>
            <person name="Huang Y."/>
        </authorList>
    </citation>
    <scope>NUCLEOTIDE SEQUENCE [LARGE SCALE GENOMIC DNA]</scope>
    <source>
        <strain evidence="3 4">SaN35-3</strain>
    </source>
</reference>
<proteinExistence type="predicted"/>
<dbReference type="EMBL" id="CP129013">
    <property type="protein sequence ID" value="WLR42194.1"/>
    <property type="molecule type" value="Genomic_DNA"/>
</dbReference>
<accession>A0ABY9JTP6</accession>
<dbReference type="InterPro" id="IPR050300">
    <property type="entry name" value="GDXG_lipolytic_enzyme"/>
</dbReference>
<dbReference type="InterPro" id="IPR049492">
    <property type="entry name" value="BD-FAE-like_dom"/>
</dbReference>
<dbReference type="Proteomes" id="UP001197974">
    <property type="component" value="Chromosome"/>
</dbReference>
<dbReference type="InterPro" id="IPR029058">
    <property type="entry name" value="AB_hydrolase_fold"/>
</dbReference>
<sequence length="256" mass="29101">MFKEINIHYGAHESQYGVLRIPENSQSSQLIVLIHGGFWKAQYNLEENTAMAEDLTKRGFTTWNIEYRRVGEDRKGWTDLFNDVIDAVNHLSKIEESYPIDISNVTVIGHSAGGHLALWLGSRNEKSTNDGTFHELRVCINKVISLAGVTDLVKMWEFHEQKKMESRVAPLLGGSPKEVPERYAWASPIERLPMGVEQVLIHGEQDRHVPVELSDNYYQRAMEKGDKVSLVVLSEIEHFKVIDPTSSAWNSVIESI</sequence>
<organism evidence="3 4">
    <name type="scientific">Bacillus carboniphilus</name>
    <dbReference type="NCBI Taxonomy" id="86663"/>
    <lineage>
        <taxon>Bacteria</taxon>
        <taxon>Bacillati</taxon>
        <taxon>Bacillota</taxon>
        <taxon>Bacilli</taxon>
        <taxon>Bacillales</taxon>
        <taxon>Bacillaceae</taxon>
        <taxon>Bacillus</taxon>
    </lineage>
</organism>
<evidence type="ECO:0000313" key="4">
    <source>
        <dbReference type="Proteomes" id="UP001197974"/>
    </source>
</evidence>
<dbReference type="Gene3D" id="3.40.50.1820">
    <property type="entry name" value="alpha/beta hydrolase"/>
    <property type="match status" value="1"/>
</dbReference>
<dbReference type="PANTHER" id="PTHR48081">
    <property type="entry name" value="AB HYDROLASE SUPERFAMILY PROTEIN C4A8.06C"/>
    <property type="match status" value="1"/>
</dbReference>
<protein>
    <submittedName>
        <fullName evidence="3">Alpha/beta hydrolase</fullName>
    </submittedName>
</protein>
<dbReference type="PANTHER" id="PTHR48081:SF13">
    <property type="entry name" value="ALPHA_BETA HYDROLASE"/>
    <property type="match status" value="1"/>
</dbReference>
<keyword evidence="4" id="KW-1185">Reference proteome</keyword>
<name>A0ABY9JTP6_9BACI</name>
<dbReference type="GO" id="GO:0016787">
    <property type="term" value="F:hydrolase activity"/>
    <property type="evidence" value="ECO:0007669"/>
    <property type="project" value="UniProtKB-KW"/>
</dbReference>
<evidence type="ECO:0000313" key="3">
    <source>
        <dbReference type="EMBL" id="WLR42194.1"/>
    </source>
</evidence>
<dbReference type="RefSeq" id="WP_226542754.1">
    <property type="nucleotide sequence ID" value="NZ_CP129013.1"/>
</dbReference>
<feature type="domain" description="BD-FAE-like" evidence="2">
    <location>
        <begin position="22"/>
        <end position="218"/>
    </location>
</feature>
<evidence type="ECO:0000259" key="2">
    <source>
        <dbReference type="Pfam" id="PF20434"/>
    </source>
</evidence>